<proteinExistence type="inferred from homology"/>
<dbReference type="InterPro" id="IPR036388">
    <property type="entry name" value="WH-like_DNA-bd_sf"/>
</dbReference>
<dbReference type="PANTHER" id="PTHR30346:SF30">
    <property type="entry name" value="SMALL NEUTRAL PROTEASE REGULATORY PROTEIN"/>
    <property type="match status" value="1"/>
</dbReference>
<gene>
    <name evidence="6" type="ORF">EV192_121120</name>
</gene>
<dbReference type="SUPFAM" id="SSF46785">
    <property type="entry name" value="Winged helix' DNA-binding domain"/>
    <property type="match status" value="1"/>
</dbReference>
<dbReference type="InterPro" id="IPR036390">
    <property type="entry name" value="WH_DNA-bd_sf"/>
</dbReference>
<evidence type="ECO:0000313" key="6">
    <source>
        <dbReference type="EMBL" id="TCO45356.1"/>
    </source>
</evidence>
<dbReference type="GO" id="GO:0003677">
    <property type="term" value="F:DNA binding"/>
    <property type="evidence" value="ECO:0007669"/>
    <property type="project" value="UniProtKB-KW"/>
</dbReference>
<dbReference type="GO" id="GO:0032993">
    <property type="term" value="C:protein-DNA complex"/>
    <property type="evidence" value="ECO:0007669"/>
    <property type="project" value="TreeGrafter"/>
</dbReference>
<keyword evidence="3 6" id="KW-0238">DNA-binding</keyword>
<keyword evidence="2" id="KW-0805">Transcription regulation</keyword>
<dbReference type="SUPFAM" id="SSF53850">
    <property type="entry name" value="Periplasmic binding protein-like II"/>
    <property type="match status" value="1"/>
</dbReference>
<reference evidence="6 7" key="1">
    <citation type="submission" date="2019-03" db="EMBL/GenBank/DDBJ databases">
        <title>Genomic Encyclopedia of Type Strains, Phase IV (KMG-IV): sequencing the most valuable type-strain genomes for metagenomic binning, comparative biology and taxonomic classification.</title>
        <authorList>
            <person name="Goeker M."/>
        </authorList>
    </citation>
    <scope>NUCLEOTIDE SEQUENCE [LARGE SCALE GENOMIC DNA]</scope>
    <source>
        <strain evidence="6 7">DSM 45934</strain>
    </source>
</reference>
<organism evidence="6 7">
    <name type="scientific">Actinocrispum wychmicini</name>
    <dbReference type="NCBI Taxonomy" id="1213861"/>
    <lineage>
        <taxon>Bacteria</taxon>
        <taxon>Bacillati</taxon>
        <taxon>Actinomycetota</taxon>
        <taxon>Actinomycetes</taxon>
        <taxon>Pseudonocardiales</taxon>
        <taxon>Pseudonocardiaceae</taxon>
        <taxon>Actinocrispum</taxon>
    </lineage>
</organism>
<dbReference type="RefSeq" id="WP_132126237.1">
    <property type="nucleotide sequence ID" value="NZ_SLWS01000021.1"/>
</dbReference>
<evidence type="ECO:0000259" key="5">
    <source>
        <dbReference type="PROSITE" id="PS50931"/>
    </source>
</evidence>
<dbReference type="Pfam" id="PF03466">
    <property type="entry name" value="LysR_substrate"/>
    <property type="match status" value="1"/>
</dbReference>
<evidence type="ECO:0000313" key="7">
    <source>
        <dbReference type="Proteomes" id="UP000295680"/>
    </source>
</evidence>
<dbReference type="Proteomes" id="UP000295680">
    <property type="component" value="Unassembled WGS sequence"/>
</dbReference>
<comment type="similarity">
    <text evidence="1">Belongs to the LysR transcriptional regulatory family.</text>
</comment>
<dbReference type="PROSITE" id="PS50931">
    <property type="entry name" value="HTH_LYSR"/>
    <property type="match status" value="1"/>
</dbReference>
<protein>
    <submittedName>
        <fullName evidence="6">DNA-binding transcriptional LysR family regulator</fullName>
    </submittedName>
</protein>
<dbReference type="Gene3D" id="1.10.10.10">
    <property type="entry name" value="Winged helix-like DNA-binding domain superfamily/Winged helix DNA-binding domain"/>
    <property type="match status" value="1"/>
</dbReference>
<comment type="caution">
    <text evidence="6">The sequence shown here is derived from an EMBL/GenBank/DDBJ whole genome shotgun (WGS) entry which is preliminary data.</text>
</comment>
<dbReference type="OrthoDB" id="3171102at2"/>
<evidence type="ECO:0000256" key="4">
    <source>
        <dbReference type="ARBA" id="ARBA00023163"/>
    </source>
</evidence>
<dbReference type="PANTHER" id="PTHR30346">
    <property type="entry name" value="TRANSCRIPTIONAL DUAL REGULATOR HCAR-RELATED"/>
    <property type="match status" value="1"/>
</dbReference>
<evidence type="ECO:0000256" key="3">
    <source>
        <dbReference type="ARBA" id="ARBA00023125"/>
    </source>
</evidence>
<dbReference type="GO" id="GO:0003700">
    <property type="term" value="F:DNA-binding transcription factor activity"/>
    <property type="evidence" value="ECO:0007669"/>
    <property type="project" value="InterPro"/>
</dbReference>
<evidence type="ECO:0000256" key="1">
    <source>
        <dbReference type="ARBA" id="ARBA00009437"/>
    </source>
</evidence>
<dbReference type="EMBL" id="SLWS01000021">
    <property type="protein sequence ID" value="TCO45356.1"/>
    <property type="molecule type" value="Genomic_DNA"/>
</dbReference>
<sequence length="311" mass="33881">MRIELRHLKMVLVVAELGSVRHAAPALGMSQAALTAQLRRIEHTLGGGLFSRHGDRVTLTDAGRHLMHGAQDLVDRFDVLRQRSAELARPDTAGIVRIAAVRATLLPELADVVRDQLPARRIVLREASSDTVIGMLVEGSADMAVTAWYGDSPMSPPDRVRCAVIVRAEPEFVAMPVTHPLAARAELDLADLANQEWLPTAPNDHSGQFESFRRNCLAAGFEPVSRHDLTEWRTIADLIRAGHGIGLVSPLRPAPDGLVYRPLAGSPQHRDLMLCWSVDSPMVAHAESVRSGLVDRYRTLAATAKLSPNGI</sequence>
<keyword evidence="7" id="KW-1185">Reference proteome</keyword>
<dbReference type="Pfam" id="PF00126">
    <property type="entry name" value="HTH_1"/>
    <property type="match status" value="1"/>
</dbReference>
<keyword evidence="4" id="KW-0804">Transcription</keyword>
<accession>A0A4R2ILX6</accession>
<dbReference type="AlphaFoldDB" id="A0A4R2ILX6"/>
<dbReference type="Gene3D" id="3.40.190.10">
    <property type="entry name" value="Periplasmic binding protein-like II"/>
    <property type="match status" value="2"/>
</dbReference>
<name>A0A4R2ILX6_9PSEU</name>
<evidence type="ECO:0000256" key="2">
    <source>
        <dbReference type="ARBA" id="ARBA00023015"/>
    </source>
</evidence>
<dbReference type="InterPro" id="IPR005119">
    <property type="entry name" value="LysR_subst-bd"/>
</dbReference>
<dbReference type="InterPro" id="IPR000847">
    <property type="entry name" value="LysR_HTH_N"/>
</dbReference>
<feature type="domain" description="HTH lysR-type" evidence="5">
    <location>
        <begin position="3"/>
        <end position="60"/>
    </location>
</feature>